<dbReference type="AlphaFoldDB" id="A0A085W482"/>
<sequence>MISLASALLLSAVPTGPCYVPSDQTAGWKRVELPAEAPALAAPEGLEQFRAGEPTLLSQVDPPDTYRGAHERQLGRMVYAFQVPKGTVRMEVAFLDSLNGAKVDATAYVGGRAYPLLSERRQFGKELMLDWSVVGVDSLVLEVHRHLREKPVVRHWRVDREVVPSQELPADSGFKGTRSLYFRHPGGRRIELCDTPGQRMVLWRWPEGTPEAVTLTRAGAEGAP</sequence>
<organism evidence="1 2">
    <name type="scientific">Hyalangium minutum</name>
    <dbReference type="NCBI Taxonomy" id="394096"/>
    <lineage>
        <taxon>Bacteria</taxon>
        <taxon>Pseudomonadati</taxon>
        <taxon>Myxococcota</taxon>
        <taxon>Myxococcia</taxon>
        <taxon>Myxococcales</taxon>
        <taxon>Cystobacterineae</taxon>
        <taxon>Archangiaceae</taxon>
        <taxon>Hyalangium</taxon>
    </lineage>
</organism>
<reference evidence="1 2" key="1">
    <citation type="submission" date="2014-04" db="EMBL/GenBank/DDBJ databases">
        <title>Genome assembly of Hyalangium minutum DSM 14724.</title>
        <authorList>
            <person name="Sharma G."/>
            <person name="Subramanian S."/>
        </authorList>
    </citation>
    <scope>NUCLEOTIDE SEQUENCE [LARGE SCALE GENOMIC DNA]</scope>
    <source>
        <strain evidence="1 2">DSM 14724</strain>
    </source>
</reference>
<comment type="caution">
    <text evidence="1">The sequence shown here is derived from an EMBL/GenBank/DDBJ whole genome shotgun (WGS) entry which is preliminary data.</text>
</comment>
<gene>
    <name evidence="1" type="ORF">DB31_3929</name>
</gene>
<protein>
    <submittedName>
        <fullName evidence="1">Uncharacterized protein</fullName>
    </submittedName>
</protein>
<accession>A0A085W482</accession>
<name>A0A085W482_9BACT</name>
<dbReference type="SUPFAM" id="SSF54593">
    <property type="entry name" value="Glyoxalase/Bleomycin resistance protein/Dihydroxybiphenyl dioxygenase"/>
    <property type="match status" value="1"/>
</dbReference>
<dbReference type="EMBL" id="JMCB01000021">
    <property type="protein sequence ID" value="KFE62495.1"/>
    <property type="molecule type" value="Genomic_DNA"/>
</dbReference>
<keyword evidence="2" id="KW-1185">Reference proteome</keyword>
<evidence type="ECO:0000313" key="1">
    <source>
        <dbReference type="EMBL" id="KFE62495.1"/>
    </source>
</evidence>
<proteinExistence type="predicted"/>
<dbReference type="STRING" id="394096.DB31_3929"/>
<dbReference type="InterPro" id="IPR029068">
    <property type="entry name" value="Glyas_Bleomycin-R_OHBP_Dase"/>
</dbReference>
<dbReference type="Proteomes" id="UP000028725">
    <property type="component" value="Unassembled WGS sequence"/>
</dbReference>
<evidence type="ECO:0000313" key="2">
    <source>
        <dbReference type="Proteomes" id="UP000028725"/>
    </source>
</evidence>